<protein>
    <submittedName>
        <fullName evidence="2">Uncharacterized protein</fullName>
    </submittedName>
</protein>
<feature type="compositionally biased region" description="Polar residues" evidence="1">
    <location>
        <begin position="9"/>
        <end position="18"/>
    </location>
</feature>
<evidence type="ECO:0000313" key="3">
    <source>
        <dbReference type="Proteomes" id="UP000009168"/>
    </source>
</evidence>
<sequence>MDHHFHHIQYQQKQQHNMNGDFKKRPNTAIIMKQFYKPGERPKSSLQQHKLLEWKCECGEQLYVNKVLNLTVQSAKFSKAFPGRKIGLQNSNLIQKMKGNDLESKMKFKEMSVGSKISPYDILMEKYSQLKQQEDQQINVMNYTNNYYEQQPYKNSQNFQQNAIHFQPIQNFNNYQQDSQGNDVVDQNYQYENNNIQSNYNQSNFFNQGNPLIINNLIQQEEQFQEEQLQDEQQNSINIDSFQRPQSAKNNFHQQNKEPENVYNVKEENEESLQAEENNSSQQIQNHSQEHNQIEDQIILEQQQQQDFQSQQQQNQEEQLQYDQQFLQQLKIQNENQIEKENLNMSGSNRSMQYMQYQQNILDQKLTNQDQSIEEYPEPNQLEKIDQVNQFEQQENQVINDYQKQQHEKRQIQLNKNKQSFGQNTANQRFFSAAAVRKQSANNQNKHKLKEVETLNQQFNQIHDFNYSIDNVSILSEKKPKRPQTSNLARPVNINLDIKEVLTLKRVGSAQTVRNEQQLAQGNLSNQYKNKQTGLAPYTSKNQYQMINGPLDDVQFSDYICNNAFHRPSSQIKNSSFYTLQQRTKLITEQQSPQIQGQAQNGNIKGLFQQPLINDLGKQVNIRQLKQMNKAQQQQNIKLSSNKYYDRQHIDTQTDELDNIHRFSNNVNNPTHYPFKVKNLVNQQSSQLNLPLFSQSVKNINQRPQTSLPYKRI</sequence>
<dbReference type="KEGG" id="tet:TTHERM_00716350"/>
<dbReference type="AlphaFoldDB" id="I7MCN0"/>
<reference evidence="3" key="1">
    <citation type="journal article" date="2006" name="PLoS Biol.">
        <title>Macronuclear genome sequence of the ciliate Tetrahymena thermophila, a model eukaryote.</title>
        <authorList>
            <person name="Eisen J.A."/>
            <person name="Coyne R.S."/>
            <person name="Wu M."/>
            <person name="Wu D."/>
            <person name="Thiagarajan M."/>
            <person name="Wortman J.R."/>
            <person name="Badger J.H."/>
            <person name="Ren Q."/>
            <person name="Amedeo P."/>
            <person name="Jones K.M."/>
            <person name="Tallon L.J."/>
            <person name="Delcher A.L."/>
            <person name="Salzberg S.L."/>
            <person name="Silva J.C."/>
            <person name="Haas B.J."/>
            <person name="Majoros W.H."/>
            <person name="Farzad M."/>
            <person name="Carlton J.M."/>
            <person name="Smith R.K. Jr."/>
            <person name="Garg J."/>
            <person name="Pearlman R.E."/>
            <person name="Karrer K.M."/>
            <person name="Sun L."/>
            <person name="Manning G."/>
            <person name="Elde N.C."/>
            <person name="Turkewitz A.P."/>
            <person name="Asai D.J."/>
            <person name="Wilkes D.E."/>
            <person name="Wang Y."/>
            <person name="Cai H."/>
            <person name="Collins K."/>
            <person name="Stewart B.A."/>
            <person name="Lee S.R."/>
            <person name="Wilamowska K."/>
            <person name="Weinberg Z."/>
            <person name="Ruzzo W.L."/>
            <person name="Wloga D."/>
            <person name="Gaertig J."/>
            <person name="Frankel J."/>
            <person name="Tsao C.-C."/>
            <person name="Gorovsky M.A."/>
            <person name="Keeling P.J."/>
            <person name="Waller R.F."/>
            <person name="Patron N.J."/>
            <person name="Cherry J.M."/>
            <person name="Stover N.A."/>
            <person name="Krieger C.J."/>
            <person name="del Toro C."/>
            <person name="Ryder H.F."/>
            <person name="Williamson S.C."/>
            <person name="Barbeau R.A."/>
            <person name="Hamilton E.P."/>
            <person name="Orias E."/>
        </authorList>
    </citation>
    <scope>NUCLEOTIDE SEQUENCE [LARGE SCALE GENOMIC DNA]</scope>
    <source>
        <strain evidence="3">SB210</strain>
    </source>
</reference>
<feature type="region of interest" description="Disordered" evidence="1">
    <location>
        <begin position="1"/>
        <end position="21"/>
    </location>
</feature>
<evidence type="ECO:0000313" key="2">
    <source>
        <dbReference type="EMBL" id="EAR84329.2"/>
    </source>
</evidence>
<name>I7MCN0_TETTS</name>
<accession>I7MCN0</accession>
<keyword evidence="3" id="KW-1185">Reference proteome</keyword>
<dbReference type="InParanoid" id="I7MCN0"/>
<dbReference type="GeneID" id="7837755"/>
<feature type="compositionally biased region" description="Low complexity" evidence="1">
    <location>
        <begin position="275"/>
        <end position="287"/>
    </location>
</feature>
<proteinExistence type="predicted"/>
<dbReference type="EMBL" id="GG662447">
    <property type="protein sequence ID" value="EAR84329.2"/>
    <property type="molecule type" value="Genomic_DNA"/>
</dbReference>
<organism evidence="2 3">
    <name type="scientific">Tetrahymena thermophila (strain SB210)</name>
    <dbReference type="NCBI Taxonomy" id="312017"/>
    <lineage>
        <taxon>Eukaryota</taxon>
        <taxon>Sar</taxon>
        <taxon>Alveolata</taxon>
        <taxon>Ciliophora</taxon>
        <taxon>Intramacronucleata</taxon>
        <taxon>Oligohymenophorea</taxon>
        <taxon>Hymenostomatida</taxon>
        <taxon>Tetrahymenina</taxon>
        <taxon>Tetrahymenidae</taxon>
        <taxon>Tetrahymena</taxon>
    </lineage>
</organism>
<feature type="region of interest" description="Disordered" evidence="1">
    <location>
        <begin position="267"/>
        <end position="290"/>
    </location>
</feature>
<dbReference type="RefSeq" id="XP_001031992.2">
    <property type="nucleotide sequence ID" value="XM_001031992.2"/>
</dbReference>
<evidence type="ECO:0000256" key="1">
    <source>
        <dbReference type="SAM" id="MobiDB-lite"/>
    </source>
</evidence>
<gene>
    <name evidence="2" type="ORF">TTHERM_00716350</name>
</gene>
<dbReference type="Proteomes" id="UP000009168">
    <property type="component" value="Unassembled WGS sequence"/>
</dbReference>